<feature type="compositionally biased region" description="Low complexity" evidence="1">
    <location>
        <begin position="341"/>
        <end position="358"/>
    </location>
</feature>
<name>A0A058Z9C4_FONAL</name>
<dbReference type="SUPFAM" id="SSF63829">
    <property type="entry name" value="Calcium-dependent phosphotriesterase"/>
    <property type="match status" value="1"/>
</dbReference>
<keyword evidence="3" id="KW-1185">Reference proteome</keyword>
<proteinExistence type="predicted"/>
<gene>
    <name evidence="2" type="ORF">H696_03578</name>
</gene>
<evidence type="ECO:0000256" key="1">
    <source>
        <dbReference type="SAM" id="MobiDB-lite"/>
    </source>
</evidence>
<dbReference type="AlphaFoldDB" id="A0A058Z9C4"/>
<organism evidence="2">
    <name type="scientific">Fonticula alba</name>
    <name type="common">Slime mold</name>
    <dbReference type="NCBI Taxonomy" id="691883"/>
    <lineage>
        <taxon>Eukaryota</taxon>
        <taxon>Rotosphaerida</taxon>
        <taxon>Fonticulaceae</taxon>
        <taxon>Fonticula</taxon>
    </lineage>
</organism>
<feature type="compositionally biased region" description="Gly residues" evidence="1">
    <location>
        <begin position="321"/>
        <end position="340"/>
    </location>
</feature>
<dbReference type="InterPro" id="IPR052778">
    <property type="entry name" value="Centrosome-WD_assoc"/>
</dbReference>
<dbReference type="RefSeq" id="XP_009495723.1">
    <property type="nucleotide sequence ID" value="XM_009497448.1"/>
</dbReference>
<feature type="compositionally biased region" description="Low complexity" evidence="1">
    <location>
        <begin position="390"/>
        <end position="406"/>
    </location>
</feature>
<dbReference type="Proteomes" id="UP000030693">
    <property type="component" value="Unassembled WGS sequence"/>
</dbReference>
<dbReference type="PANTHER" id="PTHR16220:SF0">
    <property type="entry name" value="WD REPEAT-CONTAINING PROTEIN WRAP73"/>
    <property type="match status" value="1"/>
</dbReference>
<dbReference type="GeneID" id="20528303"/>
<dbReference type="PANTHER" id="PTHR16220">
    <property type="entry name" value="WD REPEAT PROTEIN 8-RELATED"/>
    <property type="match status" value="1"/>
</dbReference>
<dbReference type="GO" id="GO:1990811">
    <property type="term" value="C:MWP complex"/>
    <property type="evidence" value="ECO:0007669"/>
    <property type="project" value="TreeGrafter"/>
</dbReference>
<dbReference type="GO" id="GO:0005815">
    <property type="term" value="C:microtubule organizing center"/>
    <property type="evidence" value="ECO:0007669"/>
    <property type="project" value="TreeGrafter"/>
</dbReference>
<dbReference type="SUPFAM" id="SSF82171">
    <property type="entry name" value="DPP6 N-terminal domain-like"/>
    <property type="match status" value="1"/>
</dbReference>
<evidence type="ECO:0000313" key="3">
    <source>
        <dbReference type="Proteomes" id="UP000030693"/>
    </source>
</evidence>
<accession>A0A058Z9C4</accession>
<feature type="region of interest" description="Disordered" evidence="1">
    <location>
        <begin position="784"/>
        <end position="804"/>
    </location>
</feature>
<evidence type="ECO:0000313" key="2">
    <source>
        <dbReference type="EMBL" id="KCV70117.1"/>
    </source>
</evidence>
<protein>
    <submittedName>
        <fullName evidence="2">Uncharacterized protein</fullName>
    </submittedName>
</protein>
<sequence>MMASPGAGPALTISQPLLAACARWSGCGRFLACLAPQAGPPSRTGGPPLPGFDLAVWAPFSQEGGPRLVVRKALRAPGAAAAPREPRVGWSPCGGFLVVYWRQEAGSGPATEPQPPAGDGSLFQAGVVTVFRLVTSSDGTRVRLSRHLIIDDLQLGLGQVLWVGGPPAGGPDVQLVLVSGQCLQAAFWPMDGATTATAPASIVINPATGRDGRVLLAQDPTSGRFALVERSLPAGRPAIVVFAGAARPEVLFRQQLQGFVAPETVSWSPCGRYLSVTESPLGTYRFCSLDTYLWQMVRPSAHVAHAAILVTGDGEMLPLGGGGAGGGSSGAGGHAGGGRPRAGSASLLSPATASATGSEASRPGMSRPLGPGRAPSEHLSSSMASGGPGARSLGLSSSLASGPGLPDAGSPLHPSRRHIAGGVRQLCWSPAHSGAERPGRALLACQRLLDGEVRLFGGPVFEALTGPTAPSEPLWSGTGSSFAFGRSATGAGELAVAAAAQPVASLLGAAGGAGAQAGEAPASTRSWAELASLAFSPDAASPGECSIFLEEHLSEGIKYAVHANGPDTGDRLREVLTMPSVRLAHFALRPPEEAGDAGPVDVPFVSDKTAAAFEAFALECLHGPPMSFSPDGRWLVVVSGQIPNAVLVWDILGESPDPGATDPRPHYRAPGLVAVLAHRSSVASVAWRPALDSQPPGLPELWIATRQPGVLFRWTPLGADVVHLPLGEAGDATYFLPSSLHWAPRRGSPNACLAIVGHALSPQAPGPTPASRGLVLLWAGAALGPEDAGRPRPPRPDPAPAVAS</sequence>
<dbReference type="EMBL" id="KB932205">
    <property type="protein sequence ID" value="KCV70117.1"/>
    <property type="molecule type" value="Genomic_DNA"/>
</dbReference>
<reference evidence="2" key="1">
    <citation type="submission" date="2013-04" db="EMBL/GenBank/DDBJ databases">
        <title>The Genome Sequence of Fonticula alba ATCC 38817.</title>
        <authorList>
            <consortium name="The Broad Institute Genomics Platform"/>
            <person name="Russ C."/>
            <person name="Cuomo C."/>
            <person name="Burger G."/>
            <person name="Gray M.W."/>
            <person name="Holland P.W.H."/>
            <person name="King N."/>
            <person name="Lang F.B.F."/>
            <person name="Roger A.J."/>
            <person name="Ruiz-Trillo I."/>
            <person name="Brown M."/>
            <person name="Walker B."/>
            <person name="Young S."/>
            <person name="Zeng Q."/>
            <person name="Gargeya S."/>
            <person name="Fitzgerald M."/>
            <person name="Haas B."/>
            <person name="Abouelleil A."/>
            <person name="Allen A.W."/>
            <person name="Alvarado L."/>
            <person name="Arachchi H.M."/>
            <person name="Berlin A.M."/>
            <person name="Chapman S.B."/>
            <person name="Gainer-Dewar J."/>
            <person name="Goldberg J."/>
            <person name="Griggs A."/>
            <person name="Gujja S."/>
            <person name="Hansen M."/>
            <person name="Howarth C."/>
            <person name="Imamovic A."/>
            <person name="Ireland A."/>
            <person name="Larimer J."/>
            <person name="McCowan C."/>
            <person name="Murphy C."/>
            <person name="Pearson M."/>
            <person name="Poon T.W."/>
            <person name="Priest M."/>
            <person name="Roberts A."/>
            <person name="Saif S."/>
            <person name="Shea T."/>
            <person name="Sisk P."/>
            <person name="Sykes S."/>
            <person name="Wortman J."/>
            <person name="Nusbaum C."/>
            <person name="Birren B."/>
        </authorList>
    </citation>
    <scope>NUCLEOTIDE SEQUENCE [LARGE SCALE GENOMIC DNA]</scope>
    <source>
        <strain evidence="2">ATCC 38817</strain>
    </source>
</reference>
<feature type="region of interest" description="Disordered" evidence="1">
    <location>
        <begin position="321"/>
        <end position="417"/>
    </location>
</feature>